<dbReference type="AlphaFoldDB" id="A0AAP9DQI1"/>
<protein>
    <submittedName>
        <fullName evidence="2">Gluconate 2-dehydrogenase subunit 3 family protein</fullName>
    </submittedName>
</protein>
<dbReference type="Proteomes" id="UP000315377">
    <property type="component" value="Chromosome"/>
</dbReference>
<dbReference type="EMBL" id="CP041405">
    <property type="protein sequence ID" value="QDM42190.1"/>
    <property type="molecule type" value="Genomic_DNA"/>
</dbReference>
<name>A0AAP9DQI1_PANTH</name>
<reference evidence="1 4" key="2">
    <citation type="submission" date="2022-05" db="EMBL/GenBank/DDBJ databases">
        <title>Genome Sequencing of Bee-Associated Microbes.</title>
        <authorList>
            <person name="Dunlap C."/>
        </authorList>
    </citation>
    <scope>NUCLEOTIDE SEQUENCE [LARGE SCALE GENOMIC DNA]</scope>
    <source>
        <strain evidence="1 4">NRRL B-14613</strain>
    </source>
</reference>
<evidence type="ECO:0000313" key="4">
    <source>
        <dbReference type="Proteomes" id="UP001209276"/>
    </source>
</evidence>
<organism evidence="2 3">
    <name type="scientific">Paenibacillus thiaminolyticus</name>
    <name type="common">Bacillus thiaminolyticus</name>
    <dbReference type="NCBI Taxonomy" id="49283"/>
    <lineage>
        <taxon>Bacteria</taxon>
        <taxon>Bacillati</taxon>
        <taxon>Bacillota</taxon>
        <taxon>Bacilli</taxon>
        <taxon>Bacillales</taxon>
        <taxon>Paenibacillaceae</taxon>
        <taxon>Paenibacillus</taxon>
    </lineage>
</organism>
<evidence type="ECO:0000313" key="1">
    <source>
        <dbReference type="EMBL" id="MCY9606580.1"/>
    </source>
</evidence>
<dbReference type="Proteomes" id="UP001209276">
    <property type="component" value="Unassembled WGS sequence"/>
</dbReference>
<evidence type="ECO:0000313" key="2">
    <source>
        <dbReference type="EMBL" id="QDM42190.1"/>
    </source>
</evidence>
<accession>A0AAP9DQI1</accession>
<dbReference type="InterPro" id="IPR027056">
    <property type="entry name" value="Gluconate_2DH_su3"/>
</dbReference>
<dbReference type="EMBL" id="JAMDMM010000014">
    <property type="protein sequence ID" value="MCY9606580.1"/>
    <property type="molecule type" value="Genomic_DNA"/>
</dbReference>
<sequence length="198" mass="22249">MAQHSHYPSFDVMKERHEWDDHTQSIVMSRAKPNNVLHFLTPPEAGMIRRIGSLLVGDETPEALDFVLVHIDRTLHQSPGESQRKTGVTEAPKLLRAGLHALEQAAQALHSSSFMDLNAAEQKQYLQDMSQSAAKPIGIWNGIPQAELFRKLLNLTVEAYCSHPKVWSDIGYAGPAYPRGYVRTQMGQLDPWEAQPEQ</sequence>
<keyword evidence="4" id="KW-1185">Reference proteome</keyword>
<gene>
    <name evidence="2" type="ORF">FLT43_00705</name>
    <name evidence="1" type="ORF">M5W83_05310</name>
</gene>
<dbReference type="RefSeq" id="WP_087443801.1">
    <property type="nucleotide sequence ID" value="NZ_CABMNB010000036.1"/>
</dbReference>
<evidence type="ECO:0000313" key="3">
    <source>
        <dbReference type="Proteomes" id="UP000315377"/>
    </source>
</evidence>
<proteinExistence type="predicted"/>
<dbReference type="GeneID" id="76994516"/>
<dbReference type="Pfam" id="PF13618">
    <property type="entry name" value="Gluconate_2-dh3"/>
    <property type="match status" value="1"/>
</dbReference>
<reference evidence="2 3" key="1">
    <citation type="submission" date="2019-07" db="EMBL/GenBank/DDBJ databases">
        <title>Paenibacillus thiaminolyticus NRRL B-4156.</title>
        <authorList>
            <person name="Hehnly C."/>
            <person name="Zhang L."/>
        </authorList>
    </citation>
    <scope>NUCLEOTIDE SEQUENCE [LARGE SCALE GENOMIC DNA]</scope>
    <source>
        <strain evidence="2 3">NRRL B-4156</strain>
    </source>
</reference>